<dbReference type="RefSeq" id="WP_211331675.1">
    <property type="nucleotide sequence ID" value="NZ_RBKS01000001.1"/>
</dbReference>
<feature type="transmembrane region" description="Helical" evidence="6">
    <location>
        <begin position="153"/>
        <end position="176"/>
    </location>
</feature>
<feature type="transmembrane region" description="Helical" evidence="6">
    <location>
        <begin position="74"/>
        <end position="92"/>
    </location>
</feature>
<dbReference type="AlphaFoldDB" id="A0A495IEL4"/>
<evidence type="ECO:0000313" key="7">
    <source>
        <dbReference type="EMBL" id="RKR74427.1"/>
    </source>
</evidence>
<feature type="transmembrane region" description="Helical" evidence="6">
    <location>
        <begin position="279"/>
        <end position="300"/>
    </location>
</feature>
<evidence type="ECO:0000313" key="8">
    <source>
        <dbReference type="Proteomes" id="UP000280008"/>
    </source>
</evidence>
<sequence>MTAQAAATAMGASATGMSGDMWMPQTRPTVARLFALHLQPVPILPAFALALLVGYLVGVAALRRRGDRWPLGRTLLWTAGVVTVLVMTATGFDGYGMELFSVHMLQHMVVNMLSPILLTLGAPVTLLLRALPARPRGRRSARRLLLAVLHSRAVAVVTHPAVTLALFLGSLYGLYFTPLFDDLMRTMWGHNLMLVHFLAVGMLYFWGVVGVDPSPSRGRAALPVSRPVLRIIELAVTVPFHAFFGVVVMMSTTLIVGFYRHGVPGWGIDPLHDQQTGGGIAWGFTEIPTLIVLGVLFAGWQAQDARHTRRADRRAALTGDRDLADYNAYLARLSRTDPPPVPREPRP</sequence>
<keyword evidence="2" id="KW-1003">Cell membrane</keyword>
<protein>
    <submittedName>
        <fullName evidence="7">Putative copper resistance protein D</fullName>
    </submittedName>
</protein>
<evidence type="ECO:0000256" key="5">
    <source>
        <dbReference type="ARBA" id="ARBA00023136"/>
    </source>
</evidence>
<dbReference type="GO" id="GO:0005886">
    <property type="term" value="C:plasma membrane"/>
    <property type="evidence" value="ECO:0007669"/>
    <property type="project" value="UniProtKB-SubCell"/>
</dbReference>
<reference evidence="7 8" key="1">
    <citation type="submission" date="2018-10" db="EMBL/GenBank/DDBJ databases">
        <title>Sequencing the genomes of 1000 actinobacteria strains.</title>
        <authorList>
            <person name="Klenk H.-P."/>
        </authorList>
    </citation>
    <scope>NUCLEOTIDE SEQUENCE [LARGE SCALE GENOMIC DNA]</scope>
    <source>
        <strain evidence="7 8">DSM 17894</strain>
    </source>
</reference>
<dbReference type="EMBL" id="RBKS01000001">
    <property type="protein sequence ID" value="RKR74427.1"/>
    <property type="molecule type" value="Genomic_DNA"/>
</dbReference>
<feature type="transmembrane region" description="Helical" evidence="6">
    <location>
        <begin position="112"/>
        <end position="132"/>
    </location>
</feature>
<evidence type="ECO:0000256" key="6">
    <source>
        <dbReference type="SAM" id="Phobius"/>
    </source>
</evidence>
<evidence type="ECO:0000256" key="1">
    <source>
        <dbReference type="ARBA" id="ARBA00004651"/>
    </source>
</evidence>
<dbReference type="Proteomes" id="UP000280008">
    <property type="component" value="Unassembled WGS sequence"/>
</dbReference>
<organism evidence="7 8">
    <name type="scientific">Frondihabitans australicus</name>
    <dbReference type="NCBI Taxonomy" id="386892"/>
    <lineage>
        <taxon>Bacteria</taxon>
        <taxon>Bacillati</taxon>
        <taxon>Actinomycetota</taxon>
        <taxon>Actinomycetes</taxon>
        <taxon>Micrococcales</taxon>
        <taxon>Microbacteriaceae</taxon>
        <taxon>Frondihabitans</taxon>
    </lineage>
</organism>
<feature type="transmembrane region" description="Helical" evidence="6">
    <location>
        <begin position="231"/>
        <end position="259"/>
    </location>
</feature>
<keyword evidence="4 6" id="KW-1133">Transmembrane helix</keyword>
<feature type="transmembrane region" description="Helical" evidence="6">
    <location>
        <begin position="42"/>
        <end position="62"/>
    </location>
</feature>
<evidence type="ECO:0000256" key="4">
    <source>
        <dbReference type="ARBA" id="ARBA00022989"/>
    </source>
</evidence>
<keyword evidence="8" id="KW-1185">Reference proteome</keyword>
<keyword evidence="5 6" id="KW-0472">Membrane</keyword>
<evidence type="ECO:0000256" key="2">
    <source>
        <dbReference type="ARBA" id="ARBA00022475"/>
    </source>
</evidence>
<comment type="subcellular location">
    <subcellularLocation>
        <location evidence="1">Cell membrane</location>
        <topology evidence="1">Multi-pass membrane protein</topology>
    </subcellularLocation>
</comment>
<accession>A0A495IEL4</accession>
<proteinExistence type="predicted"/>
<gene>
    <name evidence="7" type="ORF">C8E83_1539</name>
</gene>
<name>A0A495IEL4_9MICO</name>
<comment type="caution">
    <text evidence="7">The sequence shown here is derived from an EMBL/GenBank/DDBJ whole genome shotgun (WGS) entry which is preliminary data.</text>
</comment>
<keyword evidence="3 6" id="KW-0812">Transmembrane</keyword>
<evidence type="ECO:0000256" key="3">
    <source>
        <dbReference type="ARBA" id="ARBA00022692"/>
    </source>
</evidence>
<feature type="transmembrane region" description="Helical" evidence="6">
    <location>
        <begin position="188"/>
        <end position="211"/>
    </location>
</feature>
<dbReference type="Pfam" id="PF09678">
    <property type="entry name" value="Caa3_CtaG"/>
    <property type="match status" value="1"/>
</dbReference>
<dbReference type="InterPro" id="IPR019108">
    <property type="entry name" value="Caa3_assmbl_CtaG-rel"/>
</dbReference>